<evidence type="ECO:0000313" key="3">
    <source>
        <dbReference type="Proteomes" id="UP001141253"/>
    </source>
</evidence>
<dbReference type="Proteomes" id="UP001141253">
    <property type="component" value="Chromosome 16"/>
</dbReference>
<protein>
    <recommendedName>
        <fullName evidence="4">Disease resistance protein</fullName>
    </recommendedName>
</protein>
<name>A0ABQ8ZH91_9ROSI</name>
<feature type="coiled-coil region" evidence="1">
    <location>
        <begin position="22"/>
        <end position="56"/>
    </location>
</feature>
<organism evidence="2 3">
    <name type="scientific">Salix suchowensis</name>
    <dbReference type="NCBI Taxonomy" id="1278906"/>
    <lineage>
        <taxon>Eukaryota</taxon>
        <taxon>Viridiplantae</taxon>
        <taxon>Streptophyta</taxon>
        <taxon>Embryophyta</taxon>
        <taxon>Tracheophyta</taxon>
        <taxon>Spermatophyta</taxon>
        <taxon>Magnoliopsida</taxon>
        <taxon>eudicotyledons</taxon>
        <taxon>Gunneridae</taxon>
        <taxon>Pentapetalae</taxon>
        <taxon>rosids</taxon>
        <taxon>fabids</taxon>
        <taxon>Malpighiales</taxon>
        <taxon>Salicaceae</taxon>
        <taxon>Saliceae</taxon>
        <taxon>Salix</taxon>
    </lineage>
</organism>
<dbReference type="EMBL" id="JAPFFI010000027">
    <property type="protein sequence ID" value="KAJ6301147.1"/>
    <property type="molecule type" value="Genomic_DNA"/>
</dbReference>
<keyword evidence="1" id="KW-0175">Coiled coil</keyword>
<sequence length="128" mass="14971">MGNFCSISIPCDRLFSGSLDFISRKASYISKLEENVDRLRNEVEELGDLHRDVTRKVQVEEEQQREQLEQVRMWISRAEDAISKSKELLRDRSQKLKNCVLEVTVPRTTCQAIGLPKKWMRGYGLWLI</sequence>
<reference evidence="2" key="2">
    <citation type="journal article" date="2023" name="Int. J. Mol. Sci.">
        <title>De Novo Assembly and Annotation of 11 Diverse Shrub Willow (Salix) Genomes Reveals Novel Gene Organization in Sex-Linked Regions.</title>
        <authorList>
            <person name="Hyden B."/>
            <person name="Feng K."/>
            <person name="Yates T.B."/>
            <person name="Jawdy S."/>
            <person name="Cereghino C."/>
            <person name="Smart L.B."/>
            <person name="Muchero W."/>
        </authorList>
    </citation>
    <scope>NUCLEOTIDE SEQUENCE</scope>
    <source>
        <tissue evidence="2">Shoot tip</tissue>
    </source>
</reference>
<proteinExistence type="predicted"/>
<reference evidence="2" key="1">
    <citation type="submission" date="2022-10" db="EMBL/GenBank/DDBJ databases">
        <authorList>
            <person name="Hyden B.L."/>
            <person name="Feng K."/>
            <person name="Yates T."/>
            <person name="Jawdy S."/>
            <person name="Smart L.B."/>
            <person name="Muchero W."/>
        </authorList>
    </citation>
    <scope>NUCLEOTIDE SEQUENCE</scope>
    <source>
        <tissue evidence="2">Shoot tip</tissue>
    </source>
</reference>
<accession>A0ABQ8ZH91</accession>
<comment type="caution">
    <text evidence="2">The sequence shown here is derived from an EMBL/GenBank/DDBJ whole genome shotgun (WGS) entry which is preliminary data.</text>
</comment>
<evidence type="ECO:0000313" key="2">
    <source>
        <dbReference type="EMBL" id="KAJ6301147.1"/>
    </source>
</evidence>
<evidence type="ECO:0000256" key="1">
    <source>
        <dbReference type="SAM" id="Coils"/>
    </source>
</evidence>
<keyword evidence="3" id="KW-1185">Reference proteome</keyword>
<gene>
    <name evidence="2" type="ORF">OIU77_015456</name>
</gene>
<evidence type="ECO:0008006" key="4">
    <source>
        <dbReference type="Google" id="ProtNLM"/>
    </source>
</evidence>